<dbReference type="Proteomes" id="UP001416858">
    <property type="component" value="Unassembled WGS sequence"/>
</dbReference>
<feature type="chain" id="PRO_5046927060" description="Plastocyanin" evidence="1">
    <location>
        <begin position="21"/>
        <end position="254"/>
    </location>
</feature>
<keyword evidence="1" id="KW-0732">Signal</keyword>
<reference evidence="2 3" key="1">
    <citation type="submission" date="2024-02" db="EMBL/GenBank/DDBJ databases">
        <title>Rhodopirellula caenicola NBRC 110016.</title>
        <authorList>
            <person name="Ichikawa N."/>
            <person name="Katano-Makiyama Y."/>
            <person name="Hidaka K."/>
        </authorList>
    </citation>
    <scope>NUCLEOTIDE SEQUENCE [LARGE SCALE GENOMIC DNA]</scope>
    <source>
        <strain evidence="2 3">NBRC 110016</strain>
    </source>
</reference>
<evidence type="ECO:0000313" key="3">
    <source>
        <dbReference type="Proteomes" id="UP001416858"/>
    </source>
</evidence>
<dbReference type="SUPFAM" id="SSF49464">
    <property type="entry name" value="Carboxypeptidase regulatory domain-like"/>
    <property type="match status" value="1"/>
</dbReference>
<evidence type="ECO:0000256" key="1">
    <source>
        <dbReference type="SAM" id="SignalP"/>
    </source>
</evidence>
<proteinExistence type="predicted"/>
<dbReference type="SUPFAM" id="SSF49503">
    <property type="entry name" value="Cupredoxins"/>
    <property type="match status" value="1"/>
</dbReference>
<gene>
    <name evidence="2" type="ORF">Rcae01_06719</name>
</gene>
<dbReference type="InterPro" id="IPR008969">
    <property type="entry name" value="CarboxyPept-like_regulatory"/>
</dbReference>
<evidence type="ECO:0000313" key="2">
    <source>
        <dbReference type="EMBL" id="GAA5511203.1"/>
    </source>
</evidence>
<protein>
    <recommendedName>
        <fullName evidence="4">Plastocyanin</fullName>
    </recommendedName>
</protein>
<sequence>MKYIVAAFCCLLVAATNVRAETATLQMRFVFDGVPPPVNQINVLPGLAPAGGPVLDERLLVDPVSKGIRNVVVYVYTDRGGSKLGPFPRSDKKHRLAMSNARFDPHVLIAQAGDTIELVNRGRVQHNPVLSFFANQPGDIQIPPGASRLITVSRPEPAPIPVDCNIHAWMHAYVFVLDHPFVACSDTEGNISIAGLPANASLTFRVFHEAGRIDRVGILGATTDWPRSRFNVDLVEGVNDLGDILVPSTSLQSN</sequence>
<comment type="caution">
    <text evidence="2">The sequence shown here is derived from an EMBL/GenBank/DDBJ whole genome shotgun (WGS) entry which is preliminary data.</text>
</comment>
<name>A0ABP9W3T7_9BACT</name>
<dbReference type="Gene3D" id="2.60.40.420">
    <property type="entry name" value="Cupredoxins - blue copper proteins"/>
    <property type="match status" value="1"/>
</dbReference>
<keyword evidence="3" id="KW-1185">Reference proteome</keyword>
<evidence type="ECO:0008006" key="4">
    <source>
        <dbReference type="Google" id="ProtNLM"/>
    </source>
</evidence>
<dbReference type="InterPro" id="IPR008972">
    <property type="entry name" value="Cupredoxin"/>
</dbReference>
<feature type="signal peptide" evidence="1">
    <location>
        <begin position="1"/>
        <end position="20"/>
    </location>
</feature>
<accession>A0ABP9W3T7</accession>
<organism evidence="2 3">
    <name type="scientific">Novipirellula caenicola</name>
    <dbReference type="NCBI Taxonomy" id="1536901"/>
    <lineage>
        <taxon>Bacteria</taxon>
        <taxon>Pseudomonadati</taxon>
        <taxon>Planctomycetota</taxon>
        <taxon>Planctomycetia</taxon>
        <taxon>Pirellulales</taxon>
        <taxon>Pirellulaceae</taxon>
        <taxon>Novipirellula</taxon>
    </lineage>
</organism>
<dbReference type="EMBL" id="BAABRO010000044">
    <property type="protein sequence ID" value="GAA5511203.1"/>
    <property type="molecule type" value="Genomic_DNA"/>
</dbReference>